<keyword evidence="1" id="KW-1133">Transmembrane helix</keyword>
<reference evidence="5 6" key="2">
    <citation type="journal article" date="2015" name="MBio">
        <title>Genome-Resolved Metagenomic Analysis Reveals Roles for Candidate Phyla and Other Microbial Community Members in Biogeochemical Transformations in Oil Reservoirs.</title>
        <authorList>
            <person name="Hu P."/>
            <person name="Tom L."/>
            <person name="Singh A."/>
            <person name="Thomas B.C."/>
            <person name="Baker B.J."/>
            <person name="Piceno Y.M."/>
            <person name="Andersen G.L."/>
            <person name="Banfield J.F."/>
        </authorList>
    </citation>
    <scope>NUCLEOTIDE SEQUENCE [LARGE SCALE GENOMIC DNA]</scope>
    <source>
        <strain evidence="3">57_489</strain>
    </source>
</reference>
<evidence type="ECO:0000313" key="4">
    <source>
        <dbReference type="EMBL" id="KUK96959.1"/>
    </source>
</evidence>
<dbReference type="Pfam" id="PF04471">
    <property type="entry name" value="Mrr_cat"/>
    <property type="match status" value="1"/>
</dbReference>
<evidence type="ECO:0000313" key="5">
    <source>
        <dbReference type="Proteomes" id="UP000053961"/>
    </source>
</evidence>
<dbReference type="Proteomes" id="UP000057043">
    <property type="component" value="Unassembled WGS sequence"/>
</dbReference>
<dbReference type="InterPro" id="IPR007560">
    <property type="entry name" value="Restrct_endonuc_IV_Mrr"/>
</dbReference>
<feature type="domain" description="Restriction endonuclease type IV Mrr" evidence="2">
    <location>
        <begin position="7"/>
        <end position="115"/>
    </location>
</feature>
<dbReference type="EMBL" id="LGFT01000032">
    <property type="protein sequence ID" value="KUK44191.1"/>
    <property type="molecule type" value="Genomic_DNA"/>
</dbReference>
<dbReference type="EMBL" id="LGHB01000006">
    <property type="protein sequence ID" value="KUK96959.1"/>
    <property type="molecule type" value="Genomic_DNA"/>
</dbReference>
<dbReference type="GO" id="GO:0004519">
    <property type="term" value="F:endonuclease activity"/>
    <property type="evidence" value="ECO:0007669"/>
    <property type="project" value="InterPro"/>
</dbReference>
<keyword evidence="1" id="KW-0472">Membrane</keyword>
<reference evidence="4" key="1">
    <citation type="journal article" date="2015" name="MBio">
        <title>Genome-resolved metagenomic analysis reveals roles for candidate phyla and other microbial community members in biogeochemical transformations in oil reservoirs.</title>
        <authorList>
            <person name="Hu P."/>
            <person name="Tom L."/>
            <person name="Singh A."/>
            <person name="Thomas B.C."/>
            <person name="Baker B.J."/>
            <person name="Piceno Y.M."/>
            <person name="Andersen G.L."/>
            <person name="Banfield J.F."/>
        </authorList>
    </citation>
    <scope>NUCLEOTIDE SEQUENCE [LARGE SCALE GENOMIC DNA]</scope>
    <source>
        <strain evidence="4">56_747</strain>
    </source>
</reference>
<comment type="caution">
    <text evidence="3">The sequence shown here is derived from an EMBL/GenBank/DDBJ whole genome shotgun (WGS) entry which is preliminary data.</text>
</comment>
<gene>
    <name evidence="3" type="ORF">XD72_1447</name>
    <name evidence="4" type="ORF">XE07_0731</name>
</gene>
<dbReference type="GO" id="GO:0009307">
    <property type="term" value="P:DNA restriction-modification system"/>
    <property type="evidence" value="ECO:0007669"/>
    <property type="project" value="InterPro"/>
</dbReference>
<feature type="transmembrane region" description="Helical" evidence="1">
    <location>
        <begin position="147"/>
        <end position="167"/>
    </location>
</feature>
<keyword evidence="1" id="KW-0812">Transmembrane</keyword>
<proteinExistence type="predicted"/>
<name>A0A101FTI5_9EURY</name>
<dbReference type="PATRIC" id="fig|301375.6.peg.1645"/>
<evidence type="ECO:0000313" key="3">
    <source>
        <dbReference type="EMBL" id="KUK44191.1"/>
    </source>
</evidence>
<organism evidence="3 6">
    <name type="scientific">Methanothrix harundinacea</name>
    <dbReference type="NCBI Taxonomy" id="301375"/>
    <lineage>
        <taxon>Archaea</taxon>
        <taxon>Methanobacteriati</taxon>
        <taxon>Methanobacteriota</taxon>
        <taxon>Stenosarchaea group</taxon>
        <taxon>Methanomicrobia</taxon>
        <taxon>Methanotrichales</taxon>
        <taxon>Methanotrichaceae</taxon>
        <taxon>Methanothrix</taxon>
    </lineage>
</organism>
<dbReference type="AlphaFoldDB" id="A0A101FTI5"/>
<protein>
    <recommendedName>
        <fullName evidence="2">Restriction endonuclease type IV Mrr domain-containing protein</fullName>
    </recommendedName>
</protein>
<sequence length="226" mass="25424">MNSPGPGYGFEEELVDLVELNGYRVVKTTRSDDGGSEMIAIRTDEVGQKIIYVIYYQKSDCPVDEAEVERVIDAREKHPGSISVVVSPYSGFSRSAADLAERRGVRLWGTGEIERLRRNVAEKRGLRRRETVESDLRNAGKKRGSKAALVAVLFILSIAAFYIKIYGLGTDSFARLLQDLRIFVEESGLRDLNPEEIYRPTTSEFREVTRNLYEKISAAVRGLQKA</sequence>
<dbReference type="Proteomes" id="UP000053961">
    <property type="component" value="Unassembled WGS sequence"/>
</dbReference>
<evidence type="ECO:0000313" key="6">
    <source>
        <dbReference type="Proteomes" id="UP000057043"/>
    </source>
</evidence>
<dbReference type="GO" id="GO:0003677">
    <property type="term" value="F:DNA binding"/>
    <property type="evidence" value="ECO:0007669"/>
    <property type="project" value="InterPro"/>
</dbReference>
<evidence type="ECO:0000259" key="2">
    <source>
        <dbReference type="Pfam" id="PF04471"/>
    </source>
</evidence>
<accession>A0A101FTI5</accession>
<evidence type="ECO:0000256" key="1">
    <source>
        <dbReference type="SAM" id="Phobius"/>
    </source>
</evidence>